<evidence type="ECO:0000313" key="13">
    <source>
        <dbReference type="EMBL" id="PSB02868.1"/>
    </source>
</evidence>
<proteinExistence type="inferred from homology"/>
<dbReference type="InterPro" id="IPR015421">
    <property type="entry name" value="PyrdxlP-dep_Trfase_major"/>
</dbReference>
<reference evidence="13 14" key="1">
    <citation type="submission" date="2018-02" db="EMBL/GenBank/DDBJ databases">
        <authorList>
            <person name="Cohen D.B."/>
            <person name="Kent A.D."/>
        </authorList>
    </citation>
    <scope>NUCLEOTIDE SEQUENCE [LARGE SCALE GENOMIC DNA]</scope>
    <source>
        <strain evidence="13 14">CCAP 1448/3</strain>
    </source>
</reference>
<evidence type="ECO:0000256" key="10">
    <source>
        <dbReference type="SAM" id="MobiDB-lite"/>
    </source>
</evidence>
<dbReference type="Proteomes" id="UP000238762">
    <property type="component" value="Unassembled WGS sequence"/>
</dbReference>
<dbReference type="OrthoDB" id="9801272at2"/>
<dbReference type="NCBIfam" id="TIGR00461">
    <property type="entry name" value="gcvP"/>
    <property type="match status" value="1"/>
</dbReference>
<keyword evidence="5 8" id="KW-0560">Oxidoreductase</keyword>
<dbReference type="InterPro" id="IPR020581">
    <property type="entry name" value="GDC_P"/>
</dbReference>
<name>A0A2T1C3X1_9CYAN</name>
<dbReference type="Pfam" id="PF21478">
    <property type="entry name" value="GcvP2_C"/>
    <property type="match status" value="1"/>
</dbReference>
<feature type="region of interest" description="Disordered" evidence="10">
    <location>
        <begin position="1"/>
        <end position="22"/>
    </location>
</feature>
<dbReference type="GO" id="GO:0019464">
    <property type="term" value="P:glycine decarboxylation via glycine cleavage system"/>
    <property type="evidence" value="ECO:0007669"/>
    <property type="project" value="UniProtKB-UniRule"/>
</dbReference>
<dbReference type="PANTHER" id="PTHR11773">
    <property type="entry name" value="GLYCINE DEHYDROGENASE, DECARBOXYLATING"/>
    <property type="match status" value="1"/>
</dbReference>
<comment type="cofactor">
    <cofactor evidence="1 8 9">
        <name>pyridoxal 5'-phosphate</name>
        <dbReference type="ChEBI" id="CHEBI:597326"/>
    </cofactor>
</comment>
<protein>
    <recommendedName>
        <fullName evidence="8">Glycine dehydrogenase (decarboxylating)</fullName>
        <ecNumber evidence="8">1.4.4.2</ecNumber>
    </recommendedName>
    <alternativeName>
        <fullName evidence="8">Glycine cleavage system P-protein</fullName>
    </alternativeName>
    <alternativeName>
        <fullName evidence="8">Glycine decarboxylase</fullName>
    </alternativeName>
    <alternativeName>
        <fullName evidence="8">Glycine dehydrogenase (aminomethyl-transferring)</fullName>
    </alternativeName>
</protein>
<keyword evidence="4 8" id="KW-0663">Pyridoxal phosphate</keyword>
<comment type="catalytic activity">
    <reaction evidence="7 8">
        <text>N(6)-[(R)-lipoyl]-L-lysyl-[glycine-cleavage complex H protein] + glycine + H(+) = N(6)-[(R)-S(8)-aminomethyldihydrolipoyl]-L-lysyl-[glycine-cleavage complex H protein] + CO2</text>
        <dbReference type="Rhea" id="RHEA:24304"/>
        <dbReference type="Rhea" id="RHEA-COMP:10494"/>
        <dbReference type="Rhea" id="RHEA-COMP:10495"/>
        <dbReference type="ChEBI" id="CHEBI:15378"/>
        <dbReference type="ChEBI" id="CHEBI:16526"/>
        <dbReference type="ChEBI" id="CHEBI:57305"/>
        <dbReference type="ChEBI" id="CHEBI:83099"/>
        <dbReference type="ChEBI" id="CHEBI:83143"/>
        <dbReference type="EC" id="1.4.4.2"/>
    </reaction>
</comment>
<dbReference type="Gene3D" id="3.40.640.10">
    <property type="entry name" value="Type I PLP-dependent aspartate aminotransferase-like (Major domain)"/>
    <property type="match status" value="2"/>
</dbReference>
<reference evidence="13 14" key="2">
    <citation type="submission" date="2018-03" db="EMBL/GenBank/DDBJ databases">
        <title>The ancient ancestry and fast evolution of plastids.</title>
        <authorList>
            <person name="Moore K.R."/>
            <person name="Magnabosco C."/>
            <person name="Momper L."/>
            <person name="Gold D.A."/>
            <person name="Bosak T."/>
            <person name="Fournier G.P."/>
        </authorList>
    </citation>
    <scope>NUCLEOTIDE SEQUENCE [LARGE SCALE GENOMIC DNA]</scope>
    <source>
        <strain evidence="13 14">CCAP 1448/3</strain>
    </source>
</reference>
<dbReference type="Pfam" id="PF02347">
    <property type="entry name" value="GDC-P"/>
    <property type="match status" value="2"/>
</dbReference>
<organism evidence="13 14">
    <name type="scientific">Merismopedia glauca CCAP 1448/3</name>
    <dbReference type="NCBI Taxonomy" id="1296344"/>
    <lineage>
        <taxon>Bacteria</taxon>
        <taxon>Bacillati</taxon>
        <taxon>Cyanobacteriota</taxon>
        <taxon>Cyanophyceae</taxon>
        <taxon>Synechococcales</taxon>
        <taxon>Merismopediaceae</taxon>
        <taxon>Merismopedia</taxon>
    </lineage>
</organism>
<dbReference type="PANTHER" id="PTHR11773:SF1">
    <property type="entry name" value="GLYCINE DEHYDROGENASE (DECARBOXYLATING), MITOCHONDRIAL"/>
    <property type="match status" value="1"/>
</dbReference>
<evidence type="ECO:0000256" key="7">
    <source>
        <dbReference type="ARBA" id="ARBA00049026"/>
    </source>
</evidence>
<dbReference type="GO" id="GO:0005829">
    <property type="term" value="C:cytosol"/>
    <property type="evidence" value="ECO:0007669"/>
    <property type="project" value="TreeGrafter"/>
</dbReference>
<feature type="domain" description="Glycine cleavage system P-protein N-terminal" evidence="11">
    <location>
        <begin position="48"/>
        <end position="472"/>
    </location>
</feature>
<dbReference type="InterPro" id="IPR015422">
    <property type="entry name" value="PyrdxlP-dep_Trfase_small"/>
</dbReference>
<dbReference type="EMBL" id="PVWJ01000047">
    <property type="protein sequence ID" value="PSB02868.1"/>
    <property type="molecule type" value="Genomic_DNA"/>
</dbReference>
<evidence type="ECO:0000256" key="5">
    <source>
        <dbReference type="ARBA" id="ARBA00023002"/>
    </source>
</evidence>
<evidence type="ECO:0000256" key="9">
    <source>
        <dbReference type="PIRSR" id="PIRSR603437-50"/>
    </source>
</evidence>
<dbReference type="FunFam" id="3.40.640.10:FF:000007">
    <property type="entry name" value="glycine dehydrogenase (Decarboxylating), mitochondrial"/>
    <property type="match status" value="1"/>
</dbReference>
<gene>
    <name evidence="8 13" type="primary">gcvP</name>
    <name evidence="13" type="ORF">C7B64_11225</name>
</gene>
<comment type="caution">
    <text evidence="13">The sequence shown here is derived from an EMBL/GenBank/DDBJ whole genome shotgun (WGS) entry which is preliminary data.</text>
</comment>
<dbReference type="GO" id="GO:0016594">
    <property type="term" value="F:glycine binding"/>
    <property type="evidence" value="ECO:0007669"/>
    <property type="project" value="TreeGrafter"/>
</dbReference>
<dbReference type="EC" id="1.4.4.2" evidence="8"/>
<dbReference type="FunFam" id="3.90.1150.10:FF:000025">
    <property type="entry name" value="Glycine cleavage system P protein"/>
    <property type="match status" value="1"/>
</dbReference>
<evidence type="ECO:0000259" key="12">
    <source>
        <dbReference type="Pfam" id="PF21478"/>
    </source>
</evidence>
<dbReference type="AlphaFoldDB" id="A0A2T1C3X1"/>
<feature type="domain" description="Glycine dehydrogenase C-terminal" evidence="12">
    <location>
        <begin position="812"/>
        <end position="933"/>
    </location>
</feature>
<evidence type="ECO:0000256" key="2">
    <source>
        <dbReference type="ARBA" id="ARBA00003788"/>
    </source>
</evidence>
<feature type="modified residue" description="N6-(pyridoxal phosphate)lysine" evidence="8 9">
    <location>
        <position position="740"/>
    </location>
</feature>
<keyword evidence="14" id="KW-1185">Reference proteome</keyword>
<dbReference type="GO" id="GO:0030170">
    <property type="term" value="F:pyridoxal phosphate binding"/>
    <property type="evidence" value="ECO:0007669"/>
    <property type="project" value="TreeGrafter"/>
</dbReference>
<evidence type="ECO:0000256" key="3">
    <source>
        <dbReference type="ARBA" id="ARBA00010756"/>
    </source>
</evidence>
<dbReference type="SUPFAM" id="SSF53383">
    <property type="entry name" value="PLP-dependent transferases"/>
    <property type="match status" value="2"/>
</dbReference>
<dbReference type="InterPro" id="IPR049316">
    <property type="entry name" value="GDC-P_C"/>
</dbReference>
<dbReference type="RefSeq" id="WP_106288743.1">
    <property type="nucleotide sequence ID" value="NZ_CAWNTC010000037.1"/>
</dbReference>
<evidence type="ECO:0000256" key="4">
    <source>
        <dbReference type="ARBA" id="ARBA00022898"/>
    </source>
</evidence>
<dbReference type="CDD" id="cd00613">
    <property type="entry name" value="GDC-P"/>
    <property type="match status" value="2"/>
</dbReference>
<dbReference type="InterPro" id="IPR049315">
    <property type="entry name" value="GDC-P_N"/>
</dbReference>
<dbReference type="NCBIfam" id="NF003346">
    <property type="entry name" value="PRK04366.1"/>
    <property type="match status" value="1"/>
</dbReference>
<sequence>MSDSSNYEQLIPSIDRNRPVKPSVDRVESNSWVTPSADWQLGDEFLWRHIGPQPEDIAQMLSFLGFSSLDELIDRTVPSQIRQQEGLSLIKSGTESQVLTSLRAIASQNQVFRSFIGMGYYNCITPGVIQRNILENPGWYTQYTPYQPEISQGRLEALLNFQTMVIDLTGMEIANSSLLDEGTAAAEAMTMAYNAQGKNPVKTFWVSQDCHPQTIAVVETRAKYLGVEVIIGDYKTWDFTQKIFGILLQYPATDGAIYDYQEFVAKGHEKGALAIVAADLLSLTLLKPPGEWGADVVVGNTQRFGVPLGYGGPHAAYFATKEAYKRQIPGRLVGVSKDNRGEVALRLALQTREQHIRRDKATSNICTAQVLLAVMASMYAVYHGSEGLKRIALRIHGWTSVLATGLEKLGYEVGKAPFFDTIKVKVPGTASQILAKATANSLNLREIDSQTIGISLDETTTKIDIIDLLEIFAVDGNLTFSVEEISQHHLAELSIIKGFERTSKYLTHPVFNTHHSETELLRYMQRLQNKDLSLTHSMIPLGSCTMKLNATAEMIPVTWAEFGQIHPFVPIEQTKGYQILFQQLEKWLAEITGFAAISLQPNAGSQGEYAGLLVISQYHAQKGDISRNICLIPQSAHGTNPASAVMAGMQVVAVACDDEGNIDVADLQAKAEKHKDNLAALMVTYPSTHGVFEESIQEICQIVHDCGGQVYMDGANLNAQVGLCRPGDIGADVCHLNLHKTFCIPHGGGGPGMGPIGVAAHLAPFLPKHPVIKVGGEQGIGAIASSPWSSASILPISWVYIALMGASGLQKATQVAILNANYIAKRLEAYYPILYKGKNGLVAHECILDLRQFKKTADIDVDDIAKRLIDYGFHPPTVSWPVAGTIMVEPTESESKEELDRFCEAMIAIRAEIRGIELGEVDKANNVLKNAPHTIADLTAIEWNRPYSREKAVYPTDAVKKHKFWATVNRIDQAYGDRNLVCSCPSMAAYS</sequence>
<evidence type="ECO:0000259" key="11">
    <source>
        <dbReference type="Pfam" id="PF02347"/>
    </source>
</evidence>
<comment type="function">
    <text evidence="2 8">The glycine cleavage system catalyzes the degradation of glycine. The P protein binds the alpha-amino group of glycine through its pyridoxal phosphate cofactor; CO(2) is released and the remaining methylamine moiety is then transferred to the lipoamide cofactor of the H protein.</text>
</comment>
<feature type="domain" description="Glycine cleavage system P-protein N-terminal" evidence="11">
    <location>
        <begin position="511"/>
        <end position="766"/>
    </location>
</feature>
<comment type="subunit">
    <text evidence="6">Homodimer. The glycine cleavage system is composed of four proteins: P, T, L and H.</text>
</comment>
<evidence type="ECO:0000256" key="8">
    <source>
        <dbReference type="HAMAP-Rule" id="MF_00711"/>
    </source>
</evidence>
<evidence type="ECO:0000256" key="1">
    <source>
        <dbReference type="ARBA" id="ARBA00001933"/>
    </source>
</evidence>
<evidence type="ECO:0000256" key="6">
    <source>
        <dbReference type="ARBA" id="ARBA00046415"/>
    </source>
</evidence>
<dbReference type="GO" id="GO:0004375">
    <property type="term" value="F:glycine dehydrogenase (decarboxylating) activity"/>
    <property type="evidence" value="ECO:0007669"/>
    <property type="project" value="UniProtKB-EC"/>
</dbReference>
<accession>A0A2T1C3X1</accession>
<comment type="similarity">
    <text evidence="3 8">Belongs to the GcvP family.</text>
</comment>
<dbReference type="InterPro" id="IPR015424">
    <property type="entry name" value="PyrdxlP-dep_Trfase"/>
</dbReference>
<dbReference type="HAMAP" id="MF_00711">
    <property type="entry name" value="GcvP"/>
    <property type="match status" value="1"/>
</dbReference>
<evidence type="ECO:0000313" key="14">
    <source>
        <dbReference type="Proteomes" id="UP000238762"/>
    </source>
</evidence>
<dbReference type="InterPro" id="IPR003437">
    <property type="entry name" value="GcvP"/>
</dbReference>
<dbReference type="Gene3D" id="3.90.1150.10">
    <property type="entry name" value="Aspartate Aminotransferase, domain 1"/>
    <property type="match status" value="2"/>
</dbReference>
<dbReference type="FunFam" id="3.40.640.10:FF:000005">
    <property type="entry name" value="Glycine dehydrogenase (decarboxylating), mitochondrial"/>
    <property type="match status" value="1"/>
</dbReference>
<dbReference type="GO" id="GO:0005960">
    <property type="term" value="C:glycine cleavage complex"/>
    <property type="evidence" value="ECO:0007669"/>
    <property type="project" value="TreeGrafter"/>
</dbReference>
<dbReference type="FunFam" id="3.90.1150.10:FF:000007">
    <property type="entry name" value="Glycine dehydrogenase (decarboxylating), mitochondrial"/>
    <property type="match status" value="1"/>
</dbReference>